<dbReference type="CDD" id="cd20546">
    <property type="entry name" value="CYCLIN_SpCG1C_ScCTK2-like_rpt2"/>
    <property type="match status" value="1"/>
</dbReference>
<dbReference type="GO" id="GO:0006357">
    <property type="term" value="P:regulation of transcription by RNA polymerase II"/>
    <property type="evidence" value="ECO:0007669"/>
    <property type="project" value="InterPro"/>
</dbReference>
<name>A0AAF0F0S2_9BASI</name>
<keyword evidence="3" id="KW-0326">Glycosidase</keyword>
<dbReference type="GO" id="GO:0008422">
    <property type="term" value="F:beta-glucosidase activity"/>
    <property type="evidence" value="ECO:0007669"/>
    <property type="project" value="UniProtKB-EC"/>
</dbReference>
<proteinExistence type="predicted"/>
<dbReference type="AlphaFoldDB" id="A0AAF0F0S2"/>
<dbReference type="PANTHER" id="PTHR10026">
    <property type="entry name" value="CYCLIN"/>
    <property type="match status" value="1"/>
</dbReference>
<dbReference type="EC" id="3.2.1.21" evidence="3"/>
<accession>A0AAF0F0S2</accession>
<feature type="domain" description="Cyclin-like" evidence="2">
    <location>
        <begin position="76"/>
        <end position="194"/>
    </location>
</feature>
<dbReference type="Gene3D" id="1.10.472.10">
    <property type="entry name" value="Cyclin-like"/>
    <property type="match status" value="2"/>
</dbReference>
<evidence type="ECO:0000259" key="2">
    <source>
        <dbReference type="SMART" id="SM00385"/>
    </source>
</evidence>
<dbReference type="GO" id="GO:0016538">
    <property type="term" value="F:cyclin-dependent protein serine/threonine kinase regulator activity"/>
    <property type="evidence" value="ECO:0007669"/>
    <property type="project" value="InterPro"/>
</dbReference>
<evidence type="ECO:0000313" key="4">
    <source>
        <dbReference type="Proteomes" id="UP001217754"/>
    </source>
</evidence>
<organism evidence="3 4">
    <name type="scientific">Malassezia japonica</name>
    <dbReference type="NCBI Taxonomy" id="223818"/>
    <lineage>
        <taxon>Eukaryota</taxon>
        <taxon>Fungi</taxon>
        <taxon>Dikarya</taxon>
        <taxon>Basidiomycota</taxon>
        <taxon>Ustilaginomycotina</taxon>
        <taxon>Malasseziomycetes</taxon>
        <taxon>Malasseziales</taxon>
        <taxon>Malasseziaceae</taxon>
        <taxon>Malassezia</taxon>
    </lineage>
</organism>
<reference evidence="3" key="1">
    <citation type="submission" date="2023-03" db="EMBL/GenBank/DDBJ databases">
        <title>Mating type loci evolution in Malassezia.</title>
        <authorList>
            <person name="Coelho M.A."/>
        </authorList>
    </citation>
    <scope>NUCLEOTIDE SEQUENCE</scope>
    <source>
        <strain evidence="3">CBS 9431</strain>
    </source>
</reference>
<dbReference type="RefSeq" id="XP_060123583.1">
    <property type="nucleotide sequence ID" value="XM_060267600.1"/>
</dbReference>
<feature type="region of interest" description="Disordered" evidence="1">
    <location>
        <begin position="1"/>
        <end position="31"/>
    </location>
</feature>
<dbReference type="Proteomes" id="UP001217754">
    <property type="component" value="Chromosome 7"/>
</dbReference>
<evidence type="ECO:0000256" key="1">
    <source>
        <dbReference type="SAM" id="MobiDB-lite"/>
    </source>
</evidence>
<gene>
    <name evidence="3" type="primary">CTK2</name>
    <name evidence="3" type="ORF">MJAP1_003674</name>
</gene>
<sequence>MPAQPTPPLVSTADSRASTPQSMPVPGQDARRSVKVNTVVNTPYFTPGQFDRLLARARQNKMPPARWEQGKMLACSFIAAAGAKLGIPQRTIGSAQLLYQRFHLFYPPADFVVHEVALACLFAASKLNDTPKRIHDLLLTSYALRYPELLAPPSGADSAMDWVAHAHLGEGDVDAESLAQERARLLTLERLLLQCICFQFELRSTRILRTTVKIARHWQLAKAPSALAWRIACDSHRTPAPLLYPPQAVAAGCVYAAGVLYEACGEPAEVLRHFASPGAWPSLRTCAADAEDVAYHIFSLYTAHASSLGETGRGPLPAYVSYPPPLGLLAWRALRLEKTLPTSPADLDALLTQAKIKLRHDEQARAEPERVQRQRAVARAQDALAPTMYRAELLGQQMVATRYLLE</sequence>
<dbReference type="GeneID" id="85227325"/>
<keyword evidence="3" id="KW-0378">Hydrolase</keyword>
<dbReference type="InterPro" id="IPR013763">
    <property type="entry name" value="Cyclin-like_dom"/>
</dbReference>
<dbReference type="SMART" id="SM00385">
    <property type="entry name" value="CYCLIN"/>
    <property type="match status" value="1"/>
</dbReference>
<evidence type="ECO:0000313" key="3">
    <source>
        <dbReference type="EMBL" id="WFD40686.1"/>
    </source>
</evidence>
<dbReference type="InterPro" id="IPR036915">
    <property type="entry name" value="Cyclin-like_sf"/>
</dbReference>
<dbReference type="EMBL" id="CP119964">
    <property type="protein sequence ID" value="WFD40686.1"/>
    <property type="molecule type" value="Genomic_DNA"/>
</dbReference>
<protein>
    <submittedName>
        <fullName evidence="3">Beta-glucosidase</fullName>
        <ecNumber evidence="3">3.2.1.21</ecNumber>
    </submittedName>
</protein>
<feature type="compositionally biased region" description="Polar residues" evidence="1">
    <location>
        <begin position="12"/>
        <end position="22"/>
    </location>
</feature>
<keyword evidence="4" id="KW-1185">Reference proteome</keyword>
<dbReference type="SUPFAM" id="SSF47954">
    <property type="entry name" value="Cyclin-like"/>
    <property type="match status" value="2"/>
</dbReference>
<dbReference type="InterPro" id="IPR043198">
    <property type="entry name" value="Cyclin/Ssn8"/>
</dbReference>